<evidence type="ECO:0000259" key="3">
    <source>
        <dbReference type="Pfam" id="PF02581"/>
    </source>
</evidence>
<gene>
    <name evidence="4" type="ORF">HUE88_05350</name>
</gene>
<comment type="pathway">
    <text evidence="1">Cofactor biosynthesis; thiamine diphosphate biosynthesis.</text>
</comment>
<reference evidence="4 5" key="1">
    <citation type="submission" date="2020-05" db="EMBL/GenBank/DDBJ databases">
        <title>Sulfurimonas marisnigri, sp. nov., and Sulfurimonas baltica, sp. nov., manganese oxide reducing chemolithoautotrophs of the class Epsilonproteobacteria isolated from the pelagic redoxclines of the Black and Baltic Seas and emended description of the genus Sulfurimonas.</title>
        <authorList>
            <person name="Henkel J.V."/>
            <person name="Laudan C."/>
            <person name="Werner J."/>
            <person name="Neu T."/>
            <person name="Plewe S."/>
            <person name="Sproer C."/>
            <person name="Bunk B."/>
            <person name="Schulz-Vogt H.N."/>
        </authorList>
    </citation>
    <scope>NUCLEOTIDE SEQUENCE [LARGE SCALE GENOMIC DNA]</scope>
    <source>
        <strain evidence="4 5">GD2</strain>
    </source>
</reference>
<feature type="domain" description="Thiamine phosphate synthase/TenI" evidence="3">
    <location>
        <begin position="3"/>
        <end position="176"/>
    </location>
</feature>
<dbReference type="KEGG" id="sbal:HUE88_05350"/>
<dbReference type="AlphaFoldDB" id="A0A7S7LXE1"/>
<dbReference type="Proteomes" id="UP000593994">
    <property type="component" value="Chromosome"/>
</dbReference>
<dbReference type="Pfam" id="PF02581">
    <property type="entry name" value="TMP-TENI"/>
    <property type="match status" value="1"/>
</dbReference>
<protein>
    <submittedName>
        <fullName evidence="4">Thiamine phosphate synthase</fullName>
    </submittedName>
</protein>
<dbReference type="PANTHER" id="PTHR20857:SF15">
    <property type="entry name" value="THIAMINE-PHOSPHATE SYNTHASE"/>
    <property type="match status" value="1"/>
</dbReference>
<dbReference type="Gene3D" id="3.20.20.70">
    <property type="entry name" value="Aldolase class I"/>
    <property type="match status" value="1"/>
</dbReference>
<keyword evidence="2" id="KW-0784">Thiamine biosynthesis</keyword>
<evidence type="ECO:0000313" key="5">
    <source>
        <dbReference type="Proteomes" id="UP000593994"/>
    </source>
</evidence>
<dbReference type="GO" id="GO:0005737">
    <property type="term" value="C:cytoplasm"/>
    <property type="evidence" value="ECO:0007669"/>
    <property type="project" value="TreeGrafter"/>
</dbReference>
<dbReference type="InterPro" id="IPR036206">
    <property type="entry name" value="ThiamineP_synth_sf"/>
</dbReference>
<name>A0A7S7LXE1_9BACT</name>
<organism evidence="4 5">
    <name type="scientific">Candidatus Sulfurimonas baltica</name>
    <dbReference type="NCBI Taxonomy" id="2740404"/>
    <lineage>
        <taxon>Bacteria</taxon>
        <taxon>Pseudomonadati</taxon>
        <taxon>Campylobacterota</taxon>
        <taxon>Epsilonproteobacteria</taxon>
        <taxon>Campylobacterales</taxon>
        <taxon>Sulfurimonadaceae</taxon>
        <taxon>Sulfurimonas</taxon>
    </lineage>
</organism>
<accession>A0A7S7LXE1</accession>
<evidence type="ECO:0000313" key="4">
    <source>
        <dbReference type="EMBL" id="QOY53107.1"/>
    </source>
</evidence>
<dbReference type="EMBL" id="CP054492">
    <property type="protein sequence ID" value="QOY53107.1"/>
    <property type="molecule type" value="Genomic_DNA"/>
</dbReference>
<dbReference type="GO" id="GO:0009228">
    <property type="term" value="P:thiamine biosynthetic process"/>
    <property type="evidence" value="ECO:0007669"/>
    <property type="project" value="UniProtKB-KW"/>
</dbReference>
<dbReference type="SUPFAM" id="SSF51391">
    <property type="entry name" value="Thiamin phosphate synthase"/>
    <property type="match status" value="1"/>
</dbReference>
<dbReference type="CDD" id="cd00564">
    <property type="entry name" value="TMP_TenI"/>
    <property type="match status" value="1"/>
</dbReference>
<dbReference type="InterPro" id="IPR022998">
    <property type="entry name" value="ThiamineP_synth_TenI"/>
</dbReference>
<dbReference type="PANTHER" id="PTHR20857">
    <property type="entry name" value="THIAMINE-PHOSPHATE PYROPHOSPHORYLASE"/>
    <property type="match status" value="1"/>
</dbReference>
<dbReference type="InterPro" id="IPR013785">
    <property type="entry name" value="Aldolase_TIM"/>
</dbReference>
<keyword evidence="5" id="KW-1185">Reference proteome</keyword>
<sequence length="187" mass="20900">MRLYALCDQNLLDRESLSLEAFVELAKNQNAEIIQYRNKNADIAFIKQQLINIRKIYDGFLIVNDSYELIEFCDGVHVGQEDLKAIDENIFKAVEILRSVIKKDKILGISTHNEEEVLQANDMDLNYIGLGAFRETNTKEGISTVLGSKLDEIASKSKHLVGAIGGVTLEDTFSHVAYHVVGSGLIK</sequence>
<evidence type="ECO:0000256" key="2">
    <source>
        <dbReference type="ARBA" id="ARBA00022977"/>
    </source>
</evidence>
<evidence type="ECO:0000256" key="1">
    <source>
        <dbReference type="ARBA" id="ARBA00004948"/>
    </source>
</evidence>
<dbReference type="GO" id="GO:0004789">
    <property type="term" value="F:thiamine-phosphate diphosphorylase activity"/>
    <property type="evidence" value="ECO:0007669"/>
    <property type="project" value="TreeGrafter"/>
</dbReference>
<dbReference type="RefSeq" id="WP_194371843.1">
    <property type="nucleotide sequence ID" value="NZ_CP054492.1"/>
</dbReference>
<proteinExistence type="predicted"/>